<dbReference type="PROSITE" id="PS00211">
    <property type="entry name" value="ABC_TRANSPORTER_1"/>
    <property type="match status" value="1"/>
</dbReference>
<dbReference type="InterPro" id="IPR003593">
    <property type="entry name" value="AAA+_ATPase"/>
</dbReference>
<dbReference type="GO" id="GO:0019700">
    <property type="term" value="P:organic phosphonate catabolic process"/>
    <property type="evidence" value="ECO:0007669"/>
    <property type="project" value="TreeGrafter"/>
</dbReference>
<dbReference type="InterPro" id="IPR027417">
    <property type="entry name" value="P-loop_NTPase"/>
</dbReference>
<dbReference type="OrthoDB" id="9814623at2"/>
<sequence>MKNVASVENVVNIKNLSKIFSGAKGECGHCLDLSGANFHSSICSMCGSVVGVNNVNLSLKNGEVLGIVGESGSGKSTLLQLLYQDVKASSGEIFLQDFYNGSKNILESNLSELSLLRNKILSMIYQNPRLGLNYYFSAGGNIAEKIIMSGCKNYEDIRSGALSFLEQTEIPKERIDDYPDAFSGGQQQRIQIAKALAAHPKILLLDEPTTGLDLSVQAKILDLIKALQKHIGFAMIVVSHDLGVIKHLTDLCIVMKNGQIVEQGLSDQILQDPQHAYTQLLVSSIL</sequence>
<dbReference type="SMART" id="SM00382">
    <property type="entry name" value="AAA"/>
    <property type="match status" value="1"/>
</dbReference>
<evidence type="ECO:0000313" key="4">
    <source>
        <dbReference type="EMBL" id="STO97449.1"/>
    </source>
</evidence>
<dbReference type="InterPro" id="IPR003439">
    <property type="entry name" value="ABC_transporter-like_ATP-bd"/>
</dbReference>
<keyword evidence="4" id="KW-0378">Hydrolase</keyword>
<dbReference type="Gene3D" id="3.40.50.300">
    <property type="entry name" value="P-loop containing nucleotide triphosphate hydrolases"/>
    <property type="match status" value="1"/>
</dbReference>
<dbReference type="AlphaFoldDB" id="A0A377J551"/>
<proteinExistence type="predicted"/>
<reference evidence="4 5" key="1">
    <citation type="submission" date="2018-06" db="EMBL/GenBank/DDBJ databases">
        <authorList>
            <consortium name="Pathogen Informatics"/>
            <person name="Doyle S."/>
        </authorList>
    </citation>
    <scope>NUCLEOTIDE SEQUENCE [LARGE SCALE GENOMIC DNA]</scope>
    <source>
        <strain evidence="4 5">NCTC12410</strain>
    </source>
</reference>
<dbReference type="GO" id="GO:0005524">
    <property type="term" value="F:ATP binding"/>
    <property type="evidence" value="ECO:0007669"/>
    <property type="project" value="UniProtKB-KW"/>
</dbReference>
<accession>A0A377J551</accession>
<dbReference type="CDD" id="cd03257">
    <property type="entry name" value="ABC_NikE_OppD_transporters"/>
    <property type="match status" value="1"/>
</dbReference>
<organism evidence="4 5">
    <name type="scientific">Helicobacter canis</name>
    <dbReference type="NCBI Taxonomy" id="29419"/>
    <lineage>
        <taxon>Bacteria</taxon>
        <taxon>Pseudomonadati</taxon>
        <taxon>Campylobacterota</taxon>
        <taxon>Epsilonproteobacteria</taxon>
        <taxon>Campylobacterales</taxon>
        <taxon>Helicobacteraceae</taxon>
        <taxon>Helicobacter</taxon>
    </lineage>
</organism>
<evidence type="ECO:0000256" key="1">
    <source>
        <dbReference type="ARBA" id="ARBA00022741"/>
    </source>
</evidence>
<dbReference type="PROSITE" id="PS50893">
    <property type="entry name" value="ABC_TRANSPORTER_2"/>
    <property type="match status" value="1"/>
</dbReference>
<dbReference type="SUPFAM" id="SSF52540">
    <property type="entry name" value="P-loop containing nucleoside triphosphate hydrolases"/>
    <property type="match status" value="1"/>
</dbReference>
<dbReference type="Proteomes" id="UP000254841">
    <property type="component" value="Unassembled WGS sequence"/>
</dbReference>
<dbReference type="RefSeq" id="WP_115011683.1">
    <property type="nucleotide sequence ID" value="NZ_UGHV01000001.1"/>
</dbReference>
<dbReference type="EC" id="3.6.3.-" evidence="4"/>
<dbReference type="Pfam" id="PF00005">
    <property type="entry name" value="ABC_tran"/>
    <property type="match status" value="1"/>
</dbReference>
<dbReference type="PANTHER" id="PTHR42764">
    <property type="entry name" value="PHOSPHONATES UTILIZATION ATP-BINDING PROTEIN PHNK-RELATED"/>
    <property type="match status" value="1"/>
</dbReference>
<protein>
    <submittedName>
        <fullName evidence="4">ABC-type transport system, ATP binding protein, putative dipeptide transporter protein 5</fullName>
        <ecNumber evidence="4">3.6.3.-</ecNumber>
    </submittedName>
</protein>
<evidence type="ECO:0000256" key="2">
    <source>
        <dbReference type="ARBA" id="ARBA00022840"/>
    </source>
</evidence>
<keyword evidence="2" id="KW-0067">ATP-binding</keyword>
<dbReference type="EMBL" id="UGHV01000001">
    <property type="protein sequence ID" value="STO97449.1"/>
    <property type="molecule type" value="Genomic_DNA"/>
</dbReference>
<dbReference type="PIRSF" id="PIRSF037116">
    <property type="entry name" value="CP_lyase_PhnK"/>
    <property type="match status" value="1"/>
</dbReference>
<name>A0A377J551_9HELI</name>
<keyword evidence="1" id="KW-0547">Nucleotide-binding</keyword>
<feature type="domain" description="ABC transporter" evidence="3">
    <location>
        <begin position="33"/>
        <end position="282"/>
    </location>
</feature>
<evidence type="ECO:0000313" key="5">
    <source>
        <dbReference type="Proteomes" id="UP000254841"/>
    </source>
</evidence>
<dbReference type="GO" id="GO:0016887">
    <property type="term" value="F:ATP hydrolysis activity"/>
    <property type="evidence" value="ECO:0007669"/>
    <property type="project" value="InterPro"/>
</dbReference>
<dbReference type="InterPro" id="IPR012700">
    <property type="entry name" value="PhnK"/>
</dbReference>
<gene>
    <name evidence="4" type="primary">gsiA_3</name>
    <name evidence="4" type="ORF">NCTC12410_01280</name>
</gene>
<dbReference type="InterPro" id="IPR017871">
    <property type="entry name" value="ABC_transporter-like_CS"/>
</dbReference>
<dbReference type="PANTHER" id="PTHR42764:SF1">
    <property type="entry name" value="PHOSPHONATES UTILIZATION ATP-BINDING PROTEIN PHNK-RELATED"/>
    <property type="match status" value="1"/>
</dbReference>
<evidence type="ECO:0000259" key="3">
    <source>
        <dbReference type="PROSITE" id="PS50893"/>
    </source>
</evidence>